<keyword evidence="4" id="KW-1185">Reference proteome</keyword>
<dbReference type="PROSITE" id="PS50076">
    <property type="entry name" value="DNAJ_2"/>
    <property type="match status" value="1"/>
</dbReference>
<feature type="compositionally biased region" description="Basic and acidic residues" evidence="1">
    <location>
        <begin position="104"/>
        <end position="118"/>
    </location>
</feature>
<sequence>MDAPPLPDDPRDWPTDPFALLGVPRSVSETDLKRAYTRLIRKYKPEHAPEEFRRIREAYEAAIEMSRWYRDAPPVRDTFRDFPLDPVSPPPAPLEPPASVPHEAPVDSPKRAPHETHIDPPVYPAHRDPVEAAWGDAVAGAWADAYAALLALADAHPDRADLPLRLYWLLALRPTLDDNRTRHDWLAAALTRARLRGPAVELYRRELAADPGAALGGPYGQLLEVPGASGTNVLTIATARLAASRDASWAAVHSDLTTLARRAPNLDESAWLSYLVDLCARAMSDRSLLARGRELLADLKHLELSHSWAFDQLDERQLIFTDLRAARIPEPIRLVLAATRIGPEAERKALTDAIAWAAGDPARALRACDIEVGANYERTLLTAFERLLNARSGHRDAYPPALVRGLVRTHLSRTPVLEYYRTREPLLRFLLAERIDPEELTTACLVDPHPATRALVRHVQADDTLRLVYRTVVALG</sequence>
<dbReference type="CDD" id="cd06257">
    <property type="entry name" value="DnaJ"/>
    <property type="match status" value="1"/>
</dbReference>
<feature type="compositionally biased region" description="Pro residues" evidence="1">
    <location>
        <begin position="86"/>
        <end position="99"/>
    </location>
</feature>
<dbReference type="Pfam" id="PF00226">
    <property type="entry name" value="DnaJ"/>
    <property type="match status" value="1"/>
</dbReference>
<accession>A0ABS5BW45</accession>
<name>A0ABS5BW45_9BACT</name>
<dbReference type="InterPro" id="IPR001623">
    <property type="entry name" value="DnaJ_domain"/>
</dbReference>
<comment type="caution">
    <text evidence="3">The sequence shown here is derived from an EMBL/GenBank/DDBJ whole genome shotgun (WGS) entry which is preliminary data.</text>
</comment>
<evidence type="ECO:0000313" key="4">
    <source>
        <dbReference type="Proteomes" id="UP000676565"/>
    </source>
</evidence>
<evidence type="ECO:0000259" key="2">
    <source>
        <dbReference type="PROSITE" id="PS50076"/>
    </source>
</evidence>
<organism evidence="3 4">
    <name type="scientific">Gemmata palustris</name>
    <dbReference type="NCBI Taxonomy" id="2822762"/>
    <lineage>
        <taxon>Bacteria</taxon>
        <taxon>Pseudomonadati</taxon>
        <taxon>Planctomycetota</taxon>
        <taxon>Planctomycetia</taxon>
        <taxon>Gemmatales</taxon>
        <taxon>Gemmataceae</taxon>
        <taxon>Gemmata</taxon>
    </lineage>
</organism>
<dbReference type="InterPro" id="IPR036869">
    <property type="entry name" value="J_dom_sf"/>
</dbReference>
<proteinExistence type="predicted"/>
<evidence type="ECO:0000313" key="3">
    <source>
        <dbReference type="EMBL" id="MBP3957952.1"/>
    </source>
</evidence>
<dbReference type="RefSeq" id="WP_210657496.1">
    <property type="nucleotide sequence ID" value="NZ_JAGKQQ010000001.1"/>
</dbReference>
<feature type="region of interest" description="Disordered" evidence="1">
    <location>
        <begin position="81"/>
        <end position="121"/>
    </location>
</feature>
<protein>
    <submittedName>
        <fullName evidence="3">J domain-containing protein</fullName>
    </submittedName>
</protein>
<dbReference type="EMBL" id="JAGKQQ010000001">
    <property type="protein sequence ID" value="MBP3957952.1"/>
    <property type="molecule type" value="Genomic_DNA"/>
</dbReference>
<feature type="domain" description="J" evidence="2">
    <location>
        <begin position="16"/>
        <end position="83"/>
    </location>
</feature>
<dbReference type="SUPFAM" id="SSF46565">
    <property type="entry name" value="Chaperone J-domain"/>
    <property type="match status" value="1"/>
</dbReference>
<dbReference type="PRINTS" id="PR00625">
    <property type="entry name" value="JDOMAIN"/>
</dbReference>
<evidence type="ECO:0000256" key="1">
    <source>
        <dbReference type="SAM" id="MobiDB-lite"/>
    </source>
</evidence>
<dbReference type="Proteomes" id="UP000676565">
    <property type="component" value="Unassembled WGS sequence"/>
</dbReference>
<dbReference type="SMART" id="SM00271">
    <property type="entry name" value="DnaJ"/>
    <property type="match status" value="1"/>
</dbReference>
<dbReference type="Gene3D" id="1.10.287.110">
    <property type="entry name" value="DnaJ domain"/>
    <property type="match status" value="1"/>
</dbReference>
<gene>
    <name evidence="3" type="ORF">J8F10_22080</name>
</gene>
<reference evidence="3 4" key="1">
    <citation type="submission" date="2021-04" db="EMBL/GenBank/DDBJ databases">
        <authorList>
            <person name="Ivanova A."/>
        </authorList>
    </citation>
    <scope>NUCLEOTIDE SEQUENCE [LARGE SCALE GENOMIC DNA]</scope>
    <source>
        <strain evidence="3 4">G18</strain>
    </source>
</reference>